<dbReference type="GO" id="GO:0016020">
    <property type="term" value="C:membrane"/>
    <property type="evidence" value="ECO:0007669"/>
    <property type="project" value="TreeGrafter"/>
</dbReference>
<feature type="non-terminal residue" evidence="3">
    <location>
        <position position="1"/>
    </location>
</feature>
<dbReference type="SUPFAM" id="SSF56801">
    <property type="entry name" value="Acetyl-CoA synthetase-like"/>
    <property type="match status" value="1"/>
</dbReference>
<dbReference type="GO" id="GO:0005524">
    <property type="term" value="F:ATP binding"/>
    <property type="evidence" value="ECO:0007669"/>
    <property type="project" value="UniProtKB-KW"/>
</dbReference>
<name>A0A9N9I7A6_9GLOM</name>
<protein>
    <submittedName>
        <fullName evidence="3">9028_t:CDS:1</fullName>
    </submittedName>
</protein>
<dbReference type="EMBL" id="CAJVPS010027067">
    <property type="protein sequence ID" value="CAG8723154.1"/>
    <property type="molecule type" value="Genomic_DNA"/>
</dbReference>
<feature type="non-terminal residue" evidence="3">
    <location>
        <position position="173"/>
    </location>
</feature>
<evidence type="ECO:0000256" key="2">
    <source>
        <dbReference type="ARBA" id="ARBA00022840"/>
    </source>
</evidence>
<comment type="caution">
    <text evidence="3">The sequence shown here is derived from an EMBL/GenBank/DDBJ whole genome shotgun (WGS) entry which is preliminary data.</text>
</comment>
<evidence type="ECO:0000256" key="1">
    <source>
        <dbReference type="ARBA" id="ARBA00022741"/>
    </source>
</evidence>
<accession>A0A9N9I7A6</accession>
<dbReference type="PANTHER" id="PTHR43272:SF33">
    <property type="entry name" value="AMP-BINDING DOMAIN-CONTAINING PROTEIN-RELATED"/>
    <property type="match status" value="1"/>
</dbReference>
<evidence type="ECO:0000313" key="3">
    <source>
        <dbReference type="EMBL" id="CAG8723154.1"/>
    </source>
</evidence>
<reference evidence="3" key="1">
    <citation type="submission" date="2021-06" db="EMBL/GenBank/DDBJ databases">
        <authorList>
            <person name="Kallberg Y."/>
            <person name="Tangrot J."/>
            <person name="Rosling A."/>
        </authorList>
    </citation>
    <scope>NUCLEOTIDE SEQUENCE</scope>
    <source>
        <strain evidence="3">FL130A</strain>
    </source>
</reference>
<sequence length="173" mass="19622">EGWLHSGDIGQIDDRGRIILIDRIKHIFKLSHGEYIAPEKIEQIYLQVPLIAQLYVHGDSVRTFLVGITVPNVELFIPWAQKVLGGGGNKTLQELISDKQVRNALVRHLNEVGKKAGLKGFEQIRAIFIDTVPFSVENNLVTPTLKLKRQAIGEKYRKEIDQLYAELEDKKSL</sequence>
<evidence type="ECO:0000313" key="4">
    <source>
        <dbReference type="Proteomes" id="UP000789508"/>
    </source>
</evidence>
<dbReference type="AlphaFoldDB" id="A0A9N9I7A6"/>
<gene>
    <name evidence="3" type="ORF">ALEPTO_LOCUS12334</name>
</gene>
<organism evidence="3 4">
    <name type="scientific">Ambispora leptoticha</name>
    <dbReference type="NCBI Taxonomy" id="144679"/>
    <lineage>
        <taxon>Eukaryota</taxon>
        <taxon>Fungi</taxon>
        <taxon>Fungi incertae sedis</taxon>
        <taxon>Mucoromycota</taxon>
        <taxon>Glomeromycotina</taxon>
        <taxon>Glomeromycetes</taxon>
        <taxon>Archaeosporales</taxon>
        <taxon>Ambisporaceae</taxon>
        <taxon>Ambispora</taxon>
    </lineage>
</organism>
<dbReference type="GO" id="GO:0005783">
    <property type="term" value="C:endoplasmic reticulum"/>
    <property type="evidence" value="ECO:0007669"/>
    <property type="project" value="TreeGrafter"/>
</dbReference>
<dbReference type="PANTHER" id="PTHR43272">
    <property type="entry name" value="LONG-CHAIN-FATTY-ACID--COA LIGASE"/>
    <property type="match status" value="1"/>
</dbReference>
<proteinExistence type="predicted"/>
<keyword evidence="2" id="KW-0067">ATP-binding</keyword>
<dbReference type="OrthoDB" id="2443284at2759"/>
<keyword evidence="4" id="KW-1185">Reference proteome</keyword>
<dbReference type="GO" id="GO:0004467">
    <property type="term" value="F:long-chain fatty acid-CoA ligase activity"/>
    <property type="evidence" value="ECO:0007669"/>
    <property type="project" value="TreeGrafter"/>
</dbReference>
<keyword evidence="1" id="KW-0547">Nucleotide-binding</keyword>
<dbReference type="Proteomes" id="UP000789508">
    <property type="component" value="Unassembled WGS sequence"/>
</dbReference>